<evidence type="ECO:0000313" key="2">
    <source>
        <dbReference type="Proteomes" id="UP000003240"/>
    </source>
</evidence>
<sequence>MDKMTSEKAIEILRDKFIEFYPSVAGVKPISIRRAMEIVDFIKDQQSRIVELETALLAAKPWLEDRGNDVGDGSVLTLLYEALKEREAGE</sequence>
<dbReference type="STRING" id="1009370.ALO_12626"/>
<dbReference type="Proteomes" id="UP000003240">
    <property type="component" value="Unassembled WGS sequence"/>
</dbReference>
<gene>
    <name evidence="1" type="ORF">ALO_12626</name>
</gene>
<dbReference type="EMBL" id="AFGF01000107">
    <property type="protein sequence ID" value="EGO63553.1"/>
    <property type="molecule type" value="Genomic_DNA"/>
</dbReference>
<dbReference type="OrthoDB" id="9990717at2"/>
<accession>F7NKB2</accession>
<dbReference type="AlphaFoldDB" id="F7NKB2"/>
<evidence type="ECO:0000313" key="1">
    <source>
        <dbReference type="EMBL" id="EGO63553.1"/>
    </source>
</evidence>
<comment type="caution">
    <text evidence="1">The sequence shown here is derived from an EMBL/GenBank/DDBJ whole genome shotgun (WGS) entry which is preliminary data.</text>
</comment>
<protein>
    <submittedName>
        <fullName evidence="1">Uncharacterized protein</fullName>
    </submittedName>
</protein>
<organism evidence="1 2">
    <name type="scientific">Acetonema longum DSM 6540</name>
    <dbReference type="NCBI Taxonomy" id="1009370"/>
    <lineage>
        <taxon>Bacteria</taxon>
        <taxon>Bacillati</taxon>
        <taxon>Bacillota</taxon>
        <taxon>Negativicutes</taxon>
        <taxon>Acetonemataceae</taxon>
        <taxon>Acetonema</taxon>
    </lineage>
</organism>
<keyword evidence="2" id="KW-1185">Reference proteome</keyword>
<dbReference type="RefSeq" id="WP_004096181.1">
    <property type="nucleotide sequence ID" value="NZ_AFGF01000107.1"/>
</dbReference>
<reference evidence="1 2" key="1">
    <citation type="journal article" date="2011" name="EMBO J.">
        <title>Structural diversity of bacterial flagellar motors.</title>
        <authorList>
            <person name="Chen S."/>
            <person name="Beeby M."/>
            <person name="Murphy G.E."/>
            <person name="Leadbetter J.R."/>
            <person name="Hendrixson D.R."/>
            <person name="Briegel A."/>
            <person name="Li Z."/>
            <person name="Shi J."/>
            <person name="Tocheva E.I."/>
            <person name="Muller A."/>
            <person name="Dobro M.J."/>
            <person name="Jensen G.J."/>
        </authorList>
    </citation>
    <scope>NUCLEOTIDE SEQUENCE [LARGE SCALE GENOMIC DNA]</scope>
    <source>
        <strain evidence="1 2">DSM 6540</strain>
    </source>
</reference>
<name>F7NKB2_9FIRM</name>
<proteinExistence type="predicted"/>